<dbReference type="GO" id="GO:0015288">
    <property type="term" value="F:porin activity"/>
    <property type="evidence" value="ECO:0007669"/>
    <property type="project" value="TreeGrafter"/>
</dbReference>
<evidence type="ECO:0000256" key="2">
    <source>
        <dbReference type="ARBA" id="ARBA00022452"/>
    </source>
</evidence>
<dbReference type="EMBL" id="SGXA01000004">
    <property type="protein sequence ID" value="RZS67115.1"/>
    <property type="molecule type" value="Genomic_DNA"/>
</dbReference>
<evidence type="ECO:0000256" key="4">
    <source>
        <dbReference type="ARBA" id="ARBA00023136"/>
    </source>
</evidence>
<evidence type="ECO:0000313" key="6">
    <source>
        <dbReference type="EMBL" id="RZS67115.1"/>
    </source>
</evidence>
<keyword evidence="4" id="KW-0472">Membrane</keyword>
<evidence type="ECO:0000256" key="3">
    <source>
        <dbReference type="ARBA" id="ARBA00022692"/>
    </source>
</evidence>
<sequence>MQLKALTTLTILFLTGMLFRAGAQNISLEDCFTLARNNNLLIKQAGASLKAREYALQAEKQSYLPRIDLLAGYNYLSKPLEVNLQQVKDGILEGSSRQAVNTANEVYKAITGNDLSQNAQNIIYNGGKNILNTFYPDYNPALSKQQYFTAALGVRQPIWLGNKLKTVQDVAAAEVKSGRHNLELANQQVELLIALQYLRIMYLNNILQSQQQIVKSFSRIEYDANEMVKQNLLPPYQRNWASTAVIIARSRLQNQELEKQTALAELNKLLNMPIDTILTITDTLPYKPVTELPSFSPDFWAANPAYLAIESKQDLAQASLKGSKSFSLPNIFAIGSLQLYQKDLPLTIPPWLVGVEMQWTIFNGTQTIKRVKASKELLEEAKIAADQTKGLLQTRVRVAQNRLSALRNDIAAMDTARSTAALTTQQVEERMRNRMSTPREVNESLLVEEEITKAYYTAVLGYYLALADYLDATGSASRITAYLK</sequence>
<dbReference type="SUPFAM" id="SSF56954">
    <property type="entry name" value="Outer membrane efflux proteins (OEP)"/>
    <property type="match status" value="1"/>
</dbReference>
<dbReference type="GO" id="GO:1990281">
    <property type="term" value="C:efflux pump complex"/>
    <property type="evidence" value="ECO:0007669"/>
    <property type="project" value="TreeGrafter"/>
</dbReference>
<evidence type="ECO:0000256" key="1">
    <source>
        <dbReference type="ARBA" id="ARBA00004442"/>
    </source>
</evidence>
<dbReference type="RefSeq" id="WP_207234339.1">
    <property type="nucleotide sequence ID" value="NZ_CP042431.1"/>
</dbReference>
<organism evidence="6 7">
    <name type="scientific">Pseudobacter ginsenosidimutans</name>
    <dbReference type="NCBI Taxonomy" id="661488"/>
    <lineage>
        <taxon>Bacteria</taxon>
        <taxon>Pseudomonadati</taxon>
        <taxon>Bacteroidota</taxon>
        <taxon>Chitinophagia</taxon>
        <taxon>Chitinophagales</taxon>
        <taxon>Chitinophagaceae</taxon>
        <taxon>Pseudobacter</taxon>
    </lineage>
</organism>
<dbReference type="GO" id="GO:0009279">
    <property type="term" value="C:cell outer membrane"/>
    <property type="evidence" value="ECO:0007669"/>
    <property type="project" value="UniProtKB-SubCell"/>
</dbReference>
<dbReference type="Gene3D" id="1.20.1600.10">
    <property type="entry name" value="Outer membrane efflux proteins (OEP)"/>
    <property type="match status" value="1"/>
</dbReference>
<accession>A0A4Q7MFT2</accession>
<proteinExistence type="predicted"/>
<keyword evidence="3" id="KW-0812">Transmembrane</keyword>
<protein>
    <submittedName>
        <fullName evidence="6">Outer membrane protein TolC</fullName>
    </submittedName>
</protein>
<dbReference type="AlphaFoldDB" id="A0A4Q7MFT2"/>
<keyword evidence="2" id="KW-1134">Transmembrane beta strand</keyword>
<name>A0A4Q7MFT2_9BACT</name>
<dbReference type="PANTHER" id="PTHR30026:SF5">
    <property type="entry name" value="ABC-TYPE EFFLUX SYSTEM SECRETIN COMPONENT"/>
    <property type="match status" value="1"/>
</dbReference>
<gene>
    <name evidence="6" type="ORF">EV199_5500</name>
</gene>
<comment type="subcellular location">
    <subcellularLocation>
        <location evidence="1">Cell outer membrane</location>
    </subcellularLocation>
</comment>
<dbReference type="Proteomes" id="UP000293874">
    <property type="component" value="Unassembled WGS sequence"/>
</dbReference>
<keyword evidence="5" id="KW-0998">Cell outer membrane</keyword>
<comment type="caution">
    <text evidence="6">The sequence shown here is derived from an EMBL/GenBank/DDBJ whole genome shotgun (WGS) entry which is preliminary data.</text>
</comment>
<reference evidence="6 7" key="1">
    <citation type="submission" date="2019-02" db="EMBL/GenBank/DDBJ databases">
        <title>Genomic Encyclopedia of Type Strains, Phase IV (KMG-IV): sequencing the most valuable type-strain genomes for metagenomic binning, comparative biology and taxonomic classification.</title>
        <authorList>
            <person name="Goeker M."/>
        </authorList>
    </citation>
    <scope>NUCLEOTIDE SEQUENCE [LARGE SCALE GENOMIC DNA]</scope>
    <source>
        <strain evidence="6 7">DSM 18116</strain>
    </source>
</reference>
<dbReference type="GO" id="GO:0015562">
    <property type="term" value="F:efflux transmembrane transporter activity"/>
    <property type="evidence" value="ECO:0007669"/>
    <property type="project" value="InterPro"/>
</dbReference>
<evidence type="ECO:0000313" key="7">
    <source>
        <dbReference type="Proteomes" id="UP000293874"/>
    </source>
</evidence>
<evidence type="ECO:0000256" key="5">
    <source>
        <dbReference type="ARBA" id="ARBA00023237"/>
    </source>
</evidence>
<dbReference type="PANTHER" id="PTHR30026">
    <property type="entry name" value="OUTER MEMBRANE PROTEIN TOLC"/>
    <property type="match status" value="1"/>
</dbReference>
<keyword evidence="7" id="KW-1185">Reference proteome</keyword>
<dbReference type="InterPro" id="IPR051906">
    <property type="entry name" value="TolC-like"/>
</dbReference>